<evidence type="ECO:0000256" key="8">
    <source>
        <dbReference type="ARBA" id="ARBA00035303"/>
    </source>
</evidence>
<geneLocation type="plastid" evidence="10"/>
<dbReference type="GeneID" id="29074019"/>
<dbReference type="AlphaFoldDB" id="A0A1C9CES1"/>
<dbReference type="Pfam" id="PF00861">
    <property type="entry name" value="Ribosomal_L18p"/>
    <property type="match status" value="1"/>
</dbReference>
<dbReference type="SUPFAM" id="SSF53137">
    <property type="entry name" value="Translational machinery components"/>
    <property type="match status" value="1"/>
</dbReference>
<dbReference type="GO" id="GO:0005840">
    <property type="term" value="C:ribosome"/>
    <property type="evidence" value="ECO:0007669"/>
    <property type="project" value="UniProtKB-KW"/>
</dbReference>
<dbReference type="GO" id="GO:0008097">
    <property type="term" value="F:5S rRNA binding"/>
    <property type="evidence" value="ECO:0007669"/>
    <property type="project" value="TreeGrafter"/>
</dbReference>
<dbReference type="NCBIfam" id="TIGR00060">
    <property type="entry name" value="L18_bact"/>
    <property type="match status" value="1"/>
</dbReference>
<evidence type="ECO:0000256" key="6">
    <source>
        <dbReference type="ARBA" id="ARBA00022980"/>
    </source>
</evidence>
<dbReference type="EMBL" id="KX284721">
    <property type="protein sequence ID" value="AOM66844.1"/>
    <property type="molecule type" value="Genomic_DNA"/>
</dbReference>
<dbReference type="FunFam" id="3.30.420.100:FF:000001">
    <property type="entry name" value="50S ribosomal protein L18"/>
    <property type="match status" value="1"/>
</dbReference>
<sequence length="120" mass="13507">MKINRKQRTANKHKRIRTKIKGVKARPRLTVFRSNNHIYAQVIDDIEQKTVTSSSTQEALIKQSVNTGRNCDAAKMVGESIGDKMIKLGITNIVFDRGGKLYHGRIKVLADAVRSKGLQF</sequence>
<dbReference type="GO" id="GO:0005737">
    <property type="term" value="C:cytoplasm"/>
    <property type="evidence" value="ECO:0007669"/>
    <property type="project" value="UniProtKB-ARBA"/>
</dbReference>
<dbReference type="InterPro" id="IPR005484">
    <property type="entry name" value="Ribosomal_uL18_bac/plant/anim"/>
</dbReference>
<accession>A0A1C9CES1</accession>
<dbReference type="RefSeq" id="YP_009297501.1">
    <property type="nucleotide sequence ID" value="NC_031176.2"/>
</dbReference>
<keyword evidence="6 10" id="KW-0689">Ribosomal protein</keyword>
<dbReference type="GO" id="GO:1990904">
    <property type="term" value="C:ribonucleoprotein complex"/>
    <property type="evidence" value="ECO:0007669"/>
    <property type="project" value="UniProtKB-KW"/>
</dbReference>
<gene>
    <name evidence="10" type="primary">rpl18</name>
    <name evidence="10" type="ORF">Eryt_176</name>
</gene>
<evidence type="ECO:0000256" key="3">
    <source>
        <dbReference type="ARBA" id="ARBA00011505"/>
    </source>
</evidence>
<keyword evidence="5" id="KW-0694">RNA-binding</keyword>
<dbReference type="CDD" id="cd00432">
    <property type="entry name" value="Ribosomal_L18_L5e"/>
    <property type="match status" value="1"/>
</dbReference>
<dbReference type="InterPro" id="IPR004389">
    <property type="entry name" value="Ribosomal_uL18_bac-type"/>
</dbReference>
<protein>
    <recommendedName>
        <fullName evidence="8">Large ribosomal subunit protein uL18c</fullName>
    </recommendedName>
    <alternativeName>
        <fullName evidence="9">50S ribosomal protein L18, chloroplastic</fullName>
    </alternativeName>
</protein>
<dbReference type="GO" id="GO:0006412">
    <property type="term" value="P:translation"/>
    <property type="evidence" value="ECO:0007669"/>
    <property type="project" value="InterPro"/>
</dbReference>
<dbReference type="InterPro" id="IPR057268">
    <property type="entry name" value="Ribosomal_L18"/>
</dbReference>
<keyword evidence="10" id="KW-0934">Plastid</keyword>
<evidence type="ECO:0000256" key="5">
    <source>
        <dbReference type="ARBA" id="ARBA00022884"/>
    </source>
</evidence>
<reference evidence="10" key="1">
    <citation type="journal article" date="2016" name="BMC Biol.">
        <title>Parallel evolution of highly conserved plastid genome architecture in red seaweeds and seed plants.</title>
        <authorList>
            <person name="Lee J."/>
            <person name="Cho C.H."/>
            <person name="Park S.I."/>
            <person name="Choi J.W."/>
            <person name="Song H.S."/>
            <person name="West J.A."/>
            <person name="Bhattacharya D."/>
            <person name="Yoon H.S."/>
        </authorList>
    </citation>
    <scope>NUCLEOTIDE SEQUENCE</scope>
</reference>
<dbReference type="Gene3D" id="3.30.420.100">
    <property type="match status" value="1"/>
</dbReference>
<organism evidence="10">
    <name type="scientific">Erythrotrichia carnea</name>
    <dbReference type="NCBI Taxonomy" id="35151"/>
    <lineage>
        <taxon>Eukaryota</taxon>
        <taxon>Rhodophyta</taxon>
        <taxon>Compsopogonophyceae</taxon>
        <taxon>Erythropeltidales</taxon>
        <taxon>Erythrotrichiaceae</taxon>
        <taxon>Erythrotrichia</taxon>
    </lineage>
</organism>
<evidence type="ECO:0000313" key="10">
    <source>
        <dbReference type="EMBL" id="AOM66844.1"/>
    </source>
</evidence>
<dbReference type="PANTHER" id="PTHR12899">
    <property type="entry name" value="39S RIBOSOMAL PROTEIN L18, MITOCHONDRIAL"/>
    <property type="match status" value="1"/>
</dbReference>
<dbReference type="HAMAP" id="MF_01337_B">
    <property type="entry name" value="Ribosomal_uL18_B"/>
    <property type="match status" value="1"/>
</dbReference>
<reference evidence="10" key="2">
    <citation type="submission" date="2017-07" db="EMBL/GenBank/DDBJ databases">
        <authorList>
            <person name="Sun Z.S."/>
            <person name="Albrecht U."/>
            <person name="Echele G."/>
            <person name="Lee C.C."/>
        </authorList>
    </citation>
    <scope>NUCLEOTIDE SEQUENCE</scope>
</reference>
<evidence type="ECO:0000256" key="1">
    <source>
        <dbReference type="ARBA" id="ARBA00003898"/>
    </source>
</evidence>
<evidence type="ECO:0000256" key="4">
    <source>
        <dbReference type="ARBA" id="ARBA00022730"/>
    </source>
</evidence>
<proteinExistence type="inferred from homology"/>
<dbReference type="PANTHER" id="PTHR12899:SF3">
    <property type="entry name" value="LARGE RIBOSOMAL SUBUNIT PROTEIN UL18M"/>
    <property type="match status" value="1"/>
</dbReference>
<evidence type="ECO:0000256" key="7">
    <source>
        <dbReference type="ARBA" id="ARBA00023274"/>
    </source>
</evidence>
<dbReference type="GO" id="GO:0003735">
    <property type="term" value="F:structural constituent of ribosome"/>
    <property type="evidence" value="ECO:0007669"/>
    <property type="project" value="InterPro"/>
</dbReference>
<evidence type="ECO:0000256" key="9">
    <source>
        <dbReference type="ARBA" id="ARBA00035346"/>
    </source>
</evidence>
<comment type="similarity">
    <text evidence="2">Belongs to the universal ribosomal protein uL18 family.</text>
</comment>
<keyword evidence="7" id="KW-0687">Ribonucleoprotein</keyword>
<evidence type="ECO:0000256" key="2">
    <source>
        <dbReference type="ARBA" id="ARBA00007116"/>
    </source>
</evidence>
<comment type="function">
    <text evidence="1">Binds 5S rRNA, forms part of the central protuberance of the 50S subunit.</text>
</comment>
<comment type="subunit">
    <text evidence="3">Part of the 50S ribosomal subunit; contacts the 5S rRNA.</text>
</comment>
<name>A0A1C9CES1_9RHOD</name>
<keyword evidence="4" id="KW-0699">rRNA-binding</keyword>